<feature type="compositionally biased region" description="Gly residues" evidence="5">
    <location>
        <begin position="377"/>
        <end position="392"/>
    </location>
</feature>
<feature type="compositionally biased region" description="Polar residues" evidence="5">
    <location>
        <begin position="304"/>
        <end position="313"/>
    </location>
</feature>
<keyword evidence="8" id="KW-1185">Reference proteome</keyword>
<evidence type="ECO:0000256" key="6">
    <source>
        <dbReference type="SAM" id="Phobius"/>
    </source>
</evidence>
<evidence type="ECO:0000256" key="5">
    <source>
        <dbReference type="SAM" id="MobiDB-lite"/>
    </source>
</evidence>
<feature type="region of interest" description="Disordered" evidence="5">
    <location>
        <begin position="260"/>
        <end position="412"/>
    </location>
</feature>
<name>A0A5M9JMV5_MONFR</name>
<reference evidence="7 8" key="1">
    <citation type="submission" date="2019-06" db="EMBL/GenBank/DDBJ databases">
        <title>Genome Sequence of the Brown Rot Fungal Pathogen Monilinia fructicola.</title>
        <authorList>
            <person name="De Miccolis Angelini R.M."/>
            <person name="Landi L."/>
            <person name="Abate D."/>
            <person name="Pollastro S."/>
            <person name="Romanazzi G."/>
            <person name="Faretra F."/>
        </authorList>
    </citation>
    <scope>NUCLEOTIDE SEQUENCE [LARGE SCALE GENOMIC DNA]</scope>
    <source>
        <strain evidence="7 8">Mfrc123</strain>
    </source>
</reference>
<proteinExistence type="predicted"/>
<feature type="transmembrane region" description="Helical" evidence="6">
    <location>
        <begin position="112"/>
        <end position="131"/>
    </location>
</feature>
<dbReference type="GO" id="GO:0015095">
    <property type="term" value="F:magnesium ion transmembrane transporter activity"/>
    <property type="evidence" value="ECO:0007669"/>
    <property type="project" value="InterPro"/>
</dbReference>
<keyword evidence="2 6" id="KW-0812">Transmembrane</keyword>
<protein>
    <submittedName>
        <fullName evidence="7">Uncharacterized protein</fullName>
    </submittedName>
</protein>
<dbReference type="PANTHER" id="PTHR12570:SF86">
    <property type="entry name" value="ADR321CP"/>
    <property type="match status" value="1"/>
</dbReference>
<dbReference type="Gene3D" id="1.10.3730.20">
    <property type="match status" value="1"/>
</dbReference>
<evidence type="ECO:0000313" key="7">
    <source>
        <dbReference type="EMBL" id="KAA8569086.1"/>
    </source>
</evidence>
<keyword evidence="4 6" id="KW-0472">Membrane</keyword>
<dbReference type="InterPro" id="IPR037185">
    <property type="entry name" value="EmrE-like"/>
</dbReference>
<dbReference type="GO" id="GO:0016020">
    <property type="term" value="C:membrane"/>
    <property type="evidence" value="ECO:0007669"/>
    <property type="project" value="UniProtKB-SubCell"/>
</dbReference>
<dbReference type="AlphaFoldDB" id="A0A5M9JMV5"/>
<comment type="caution">
    <text evidence="7">The sequence shown here is derived from an EMBL/GenBank/DDBJ whole genome shotgun (WGS) entry which is preliminary data.</text>
</comment>
<accession>A0A5M9JMV5</accession>
<dbReference type="SUPFAM" id="SSF103481">
    <property type="entry name" value="Multidrug resistance efflux transporter EmrE"/>
    <property type="match status" value="1"/>
</dbReference>
<evidence type="ECO:0000256" key="3">
    <source>
        <dbReference type="ARBA" id="ARBA00022989"/>
    </source>
</evidence>
<feature type="transmembrane region" description="Helical" evidence="6">
    <location>
        <begin position="59"/>
        <end position="79"/>
    </location>
</feature>
<comment type="subcellular location">
    <subcellularLocation>
        <location evidence="1">Membrane</location>
        <topology evidence="1">Multi-pass membrane protein</topology>
    </subcellularLocation>
</comment>
<evidence type="ECO:0000256" key="4">
    <source>
        <dbReference type="ARBA" id="ARBA00023136"/>
    </source>
</evidence>
<gene>
    <name evidence="7" type="ORF">EYC84_000756</name>
</gene>
<dbReference type="Proteomes" id="UP000322873">
    <property type="component" value="Unassembled WGS sequence"/>
</dbReference>
<evidence type="ECO:0000313" key="8">
    <source>
        <dbReference type="Proteomes" id="UP000322873"/>
    </source>
</evidence>
<sequence>MGQLGDLSPGGSVAIGILVGLISTSVQSLGLTLQRKSHILEDEKGAHHVRRPPYRRRRWQLGMGMFIISNLVGSTIQITTLPLPVLSTLQASGLVFNSICATLILGEPFTRWSLGGTLLVSTGAILIAIFLEPFQNQLTHWTNYFYSSGDGPLHAGLIALGTAILLSGVLALSWRLNEEQTQPAVSQSALAPGLGLVEDTDDSSESFTADEEAAIGAENQALLTGEPMTPTTKHDTIIGATRHVRKAVRLSEVNEIWGELEDDDANSSPTRANRPRPPRPDSAPTLPRSLTYDEEEAGSPIPDENTTLLHRQVSSSRRRRRRSTGFPGFTARPTPRKKRSLRSDSQDATGGWWKMKWWKDRDRDHEGGSGKGPPNSSGGGYGSAGLGIGGIGESDDSGAGAGAGAGPSDTSS</sequence>
<evidence type="ECO:0000256" key="1">
    <source>
        <dbReference type="ARBA" id="ARBA00004141"/>
    </source>
</evidence>
<feature type="transmembrane region" description="Helical" evidence="6">
    <location>
        <begin position="12"/>
        <end position="33"/>
    </location>
</feature>
<organism evidence="7 8">
    <name type="scientific">Monilinia fructicola</name>
    <name type="common">Brown rot fungus</name>
    <name type="synonym">Ciboria fructicola</name>
    <dbReference type="NCBI Taxonomy" id="38448"/>
    <lineage>
        <taxon>Eukaryota</taxon>
        <taxon>Fungi</taxon>
        <taxon>Dikarya</taxon>
        <taxon>Ascomycota</taxon>
        <taxon>Pezizomycotina</taxon>
        <taxon>Leotiomycetes</taxon>
        <taxon>Helotiales</taxon>
        <taxon>Sclerotiniaceae</taxon>
        <taxon>Monilinia</taxon>
    </lineage>
</organism>
<feature type="compositionally biased region" description="Basic and acidic residues" evidence="5">
    <location>
        <begin position="357"/>
        <end position="368"/>
    </location>
</feature>
<dbReference type="FunFam" id="1.10.3730.20:FF:000012">
    <property type="entry name" value="DUF803 domain-containing protein"/>
    <property type="match status" value="1"/>
</dbReference>
<evidence type="ECO:0000256" key="2">
    <source>
        <dbReference type="ARBA" id="ARBA00022692"/>
    </source>
</evidence>
<dbReference type="EMBL" id="VICG01000008">
    <property type="protein sequence ID" value="KAA8569086.1"/>
    <property type="molecule type" value="Genomic_DNA"/>
</dbReference>
<dbReference type="InterPro" id="IPR008521">
    <property type="entry name" value="Mg_trans_NIPA"/>
</dbReference>
<dbReference type="VEuPathDB" id="FungiDB:MFRU_037g00170"/>
<dbReference type="PANTHER" id="PTHR12570">
    <property type="match status" value="1"/>
</dbReference>
<feature type="transmembrane region" description="Helical" evidence="6">
    <location>
        <begin position="151"/>
        <end position="172"/>
    </location>
</feature>
<feature type="transmembrane region" description="Helical" evidence="6">
    <location>
        <begin position="85"/>
        <end position="105"/>
    </location>
</feature>
<keyword evidence="3 6" id="KW-1133">Transmembrane helix</keyword>